<evidence type="ECO:0000259" key="3">
    <source>
        <dbReference type="Pfam" id="PF07715"/>
    </source>
</evidence>
<dbReference type="Gene3D" id="2.170.130.10">
    <property type="entry name" value="TonB-dependent receptor, plug domain"/>
    <property type="match status" value="1"/>
</dbReference>
<dbReference type="NCBIfam" id="TIGR04057">
    <property type="entry name" value="SusC_RagA_signa"/>
    <property type="match status" value="1"/>
</dbReference>
<feature type="signal peptide" evidence="2">
    <location>
        <begin position="1"/>
        <end position="32"/>
    </location>
</feature>
<dbReference type="EMBL" id="JBHSGN010000011">
    <property type="protein sequence ID" value="MFC4672483.1"/>
    <property type="molecule type" value="Genomic_DNA"/>
</dbReference>
<reference evidence="5" key="1">
    <citation type="journal article" date="2019" name="Int. J. Syst. Evol. Microbiol.">
        <title>The Global Catalogue of Microorganisms (GCM) 10K type strain sequencing project: providing services to taxonomists for standard genome sequencing and annotation.</title>
        <authorList>
            <consortium name="The Broad Institute Genomics Platform"/>
            <consortium name="The Broad Institute Genome Sequencing Center for Infectious Disease"/>
            <person name="Wu L."/>
            <person name="Ma J."/>
        </authorList>
    </citation>
    <scope>NUCLEOTIDE SEQUENCE [LARGE SCALE GENOMIC DNA]</scope>
    <source>
        <strain evidence="5">CCUG 66188</strain>
    </source>
</reference>
<dbReference type="InterPro" id="IPR023997">
    <property type="entry name" value="TonB-dep_OMP_SusC/RagA_CS"/>
</dbReference>
<keyword evidence="5" id="KW-1185">Reference proteome</keyword>
<keyword evidence="1" id="KW-0813">Transport</keyword>
<gene>
    <name evidence="4" type="ORF">ACFO6W_02125</name>
</gene>
<dbReference type="InterPro" id="IPR012910">
    <property type="entry name" value="Plug_dom"/>
</dbReference>
<dbReference type="InterPro" id="IPR008969">
    <property type="entry name" value="CarboxyPept-like_regulatory"/>
</dbReference>
<dbReference type="InterPro" id="IPR039426">
    <property type="entry name" value="TonB-dep_rcpt-like"/>
</dbReference>
<dbReference type="Gene3D" id="2.60.40.1120">
    <property type="entry name" value="Carboxypeptidase-like, regulatory domain"/>
    <property type="match status" value="1"/>
</dbReference>
<dbReference type="RefSeq" id="WP_379993655.1">
    <property type="nucleotide sequence ID" value="NZ_JBHSGN010000011.1"/>
</dbReference>
<feature type="chain" id="PRO_5046280684" evidence="2">
    <location>
        <begin position="33"/>
        <end position="1057"/>
    </location>
</feature>
<feature type="domain" description="TonB-dependent receptor plug" evidence="3">
    <location>
        <begin position="129"/>
        <end position="235"/>
    </location>
</feature>
<comment type="subcellular location">
    <subcellularLocation>
        <location evidence="1">Cell outer membrane</location>
        <topology evidence="1">Multi-pass membrane protein</topology>
    </subcellularLocation>
</comment>
<dbReference type="SUPFAM" id="SSF56935">
    <property type="entry name" value="Porins"/>
    <property type="match status" value="1"/>
</dbReference>
<evidence type="ECO:0000256" key="2">
    <source>
        <dbReference type="SAM" id="SignalP"/>
    </source>
</evidence>
<keyword evidence="1" id="KW-0472">Membrane</keyword>
<evidence type="ECO:0000313" key="5">
    <source>
        <dbReference type="Proteomes" id="UP001596023"/>
    </source>
</evidence>
<sequence length="1057" mass="118254">MRMKNKSKKKRKIRSACIWLLLVFFGSLSVFAQNNRTVRGTVLDDHNEPIIGAVVVLKGKASVGTATDVDGKFTMSIPEGSQTLVISYMGMVTQDVNIAAGKDNITVVMKENEVSLSEVIVVGFGQQKKASVVGAITQTTGKVLERAGGVSSIGAALTGNLPGVVTMSSTGMPGEEDPRIIIRGRSSWNNADPLVLVDGIERPMTSVDINSVETISVLKDASATAVYGVRGANGVILITTKRGKEGRPVININISTTIKVPSSLPKTMDSYDALSVRNRVVESELGLKPEAWAYMTPQSVIEKYRYPANLAEYERYPNVDWEKELLKDFGMSYNANVSISGGNSFVKYFTNVDYVNEGDLFRRYDTDFSYHDKLGYGFDRLNVRSNLDFSLTKSTTLRVNLSGSHGKRTTPADKRYEYTMWAGLYGIAPDCFLPRYSDGSWGYYYPSPTQAAQNSVESIATTGIEYITTDRLTTDFVLEQDLGMLLKGLKVQGQISFDNSYQETERGINNLYQNTNLHKWIDPETGKSYTDQTIDVNNKFDTQNTFNWTARAGQVNNQSLYRRLYYSGRISYNNSFGKHNIGIMGDFSREENATGSMIPSYRENWVYRTTYDFAGRYFAEYNGAYNGSEKFASNNRFALFQSGALGWMVSEEPIIKSLGLKWLDMMKIRGSYGQIGDDQVNGRWLYMTTWEYLSDRGFFQGLTGNNPPQSPYKWYREAAVGNPNVHWETVTKMNLGLELAIFNGLLTGTFEFFKDKRSDVLIAGSSRAVPSYFGTTAPTANLGKVNTQGYEVELRLNKQLNRDLRLWGNMVYTHAEDKVIEKDDAILKPEYQKAAGKANDQPYAYVSHGYYNNYDELYGSTAHDALDDARMPGNYIILDYDADGVISTFDNIPYGFSGTPQNTINATLGVDYKGWSAFLQFYGVTNVTRQVVFSSLGGTRNTVFDEGSYWSKDNPNADVPLPRWSTVASSYTPGTRYMYDGSYIRLKNAEIGYTFSSEKWVKSLGLSSLKFYLNGNNIWLWTRMPDDRESNFAGTGWASQGAYPTVKRFNIGIKVIL</sequence>
<proteinExistence type="inferred from homology"/>
<keyword evidence="1" id="KW-0812">Transmembrane</keyword>
<comment type="similarity">
    <text evidence="1">Belongs to the TonB-dependent receptor family.</text>
</comment>
<dbReference type="PROSITE" id="PS52016">
    <property type="entry name" value="TONB_DEPENDENT_REC_3"/>
    <property type="match status" value="1"/>
</dbReference>
<dbReference type="InterPro" id="IPR037066">
    <property type="entry name" value="Plug_dom_sf"/>
</dbReference>
<evidence type="ECO:0000313" key="4">
    <source>
        <dbReference type="EMBL" id="MFC4672483.1"/>
    </source>
</evidence>
<dbReference type="Pfam" id="PF13715">
    <property type="entry name" value="CarbopepD_reg_2"/>
    <property type="match status" value="1"/>
</dbReference>
<keyword evidence="1" id="KW-1134">Transmembrane beta strand</keyword>
<evidence type="ECO:0000256" key="1">
    <source>
        <dbReference type="PROSITE-ProRule" id="PRU01360"/>
    </source>
</evidence>
<dbReference type="SUPFAM" id="SSF49464">
    <property type="entry name" value="Carboxypeptidase regulatory domain-like"/>
    <property type="match status" value="1"/>
</dbReference>
<keyword evidence="1" id="KW-0998">Cell outer membrane</keyword>
<dbReference type="InterPro" id="IPR023996">
    <property type="entry name" value="TonB-dep_OMP_SusC/RagA"/>
</dbReference>
<dbReference type="NCBIfam" id="TIGR04056">
    <property type="entry name" value="OMP_RagA_SusC"/>
    <property type="match status" value="1"/>
</dbReference>
<dbReference type="Pfam" id="PF07715">
    <property type="entry name" value="Plug"/>
    <property type="match status" value="1"/>
</dbReference>
<name>A0ABV9KR02_9BACT</name>
<organism evidence="4 5">
    <name type="scientific">Dysgonomonas termitidis</name>
    <dbReference type="NCBI Taxonomy" id="1516126"/>
    <lineage>
        <taxon>Bacteria</taxon>
        <taxon>Pseudomonadati</taxon>
        <taxon>Bacteroidota</taxon>
        <taxon>Bacteroidia</taxon>
        <taxon>Bacteroidales</taxon>
        <taxon>Dysgonomonadaceae</taxon>
        <taxon>Dysgonomonas</taxon>
    </lineage>
</organism>
<comment type="caution">
    <text evidence="4">The sequence shown here is derived from an EMBL/GenBank/DDBJ whole genome shotgun (WGS) entry which is preliminary data.</text>
</comment>
<accession>A0ABV9KR02</accession>
<keyword evidence="2" id="KW-0732">Signal</keyword>
<dbReference type="Proteomes" id="UP001596023">
    <property type="component" value="Unassembled WGS sequence"/>
</dbReference>
<protein>
    <submittedName>
        <fullName evidence="4">SusC/RagA family TonB-linked outer membrane protein</fullName>
    </submittedName>
</protein>